<dbReference type="AlphaFoldDB" id="A0A7G9FP97"/>
<protein>
    <recommendedName>
        <fullName evidence="1">DUF6273 domain-containing protein</fullName>
    </recommendedName>
</protein>
<dbReference type="RefSeq" id="WP_249321654.1">
    <property type="nucleotide sequence ID" value="NZ_CP060632.1"/>
</dbReference>
<evidence type="ECO:0000259" key="1">
    <source>
        <dbReference type="Pfam" id="PF19789"/>
    </source>
</evidence>
<keyword evidence="3" id="KW-1185">Reference proteome</keyword>
<gene>
    <name evidence="2" type="ORF">H9Q76_03605</name>
</gene>
<sequence length="293" mass="33952">MVNFCLQCGREINTNAVLCDKCSTIYMMFSVPNLDKTYSHNKEEVLQIKEESGDKEQIISNTGVYQFGLKSLRSPMIDKDNNTVIYDCIYFGEYPQFINSGKTRDPIKWRVLDIKGNKAFVIADICIDSRPFDIGYSENRWKYSSLRAWLNSFFYHLAFTYSEREAILNTDLPDVNSSDKIFLLSYSEICNEQYGFQSLAECDDEMRYRGMSPYAIHNMNKENTLINNINKRAWWLRTKGYDNDLVMAVLRSGKVYSYGWGAKSVGIGVCPALWINLDKIEVWKYAGDIQIHL</sequence>
<accession>A0A7G9FP97</accession>
<dbReference type="Pfam" id="PF19789">
    <property type="entry name" value="DUF6273"/>
    <property type="match status" value="1"/>
</dbReference>
<dbReference type="Proteomes" id="UP000515819">
    <property type="component" value="Chromosome"/>
</dbReference>
<feature type="domain" description="DUF6273" evidence="1">
    <location>
        <begin position="117"/>
        <end position="276"/>
    </location>
</feature>
<reference evidence="2 3" key="1">
    <citation type="submission" date="2020-08" db="EMBL/GenBank/DDBJ databases">
        <authorList>
            <person name="Liu C."/>
            <person name="Sun Q."/>
        </authorList>
    </citation>
    <scope>NUCLEOTIDE SEQUENCE [LARGE SCALE GENOMIC DNA]</scope>
    <source>
        <strain evidence="2 3">NSJ-4</strain>
    </source>
</reference>
<organism evidence="2 3">
    <name type="scientific">Wujia chipingensis</name>
    <dbReference type="NCBI Taxonomy" id="2763670"/>
    <lineage>
        <taxon>Bacteria</taxon>
        <taxon>Bacillati</taxon>
        <taxon>Bacillota</taxon>
        <taxon>Clostridia</taxon>
        <taxon>Lachnospirales</taxon>
        <taxon>Lachnospiraceae</taxon>
        <taxon>Wujia</taxon>
    </lineage>
</organism>
<evidence type="ECO:0000313" key="3">
    <source>
        <dbReference type="Proteomes" id="UP000515819"/>
    </source>
</evidence>
<name>A0A7G9FP97_9FIRM</name>
<dbReference type="KEGG" id="wcp:H9Q76_03605"/>
<dbReference type="EMBL" id="CP060632">
    <property type="protein sequence ID" value="QNM00379.1"/>
    <property type="molecule type" value="Genomic_DNA"/>
</dbReference>
<dbReference type="InterPro" id="IPR046240">
    <property type="entry name" value="DUF6273"/>
</dbReference>
<proteinExistence type="predicted"/>
<evidence type="ECO:0000313" key="2">
    <source>
        <dbReference type="EMBL" id="QNM00379.1"/>
    </source>
</evidence>